<name>A0AAV2CRX0_9ROSI</name>
<protein>
    <submittedName>
        <fullName evidence="1">Uncharacterized protein</fullName>
    </submittedName>
</protein>
<gene>
    <name evidence="1" type="ORF">LTRI10_LOCUS6490</name>
</gene>
<evidence type="ECO:0000313" key="2">
    <source>
        <dbReference type="Proteomes" id="UP001497516"/>
    </source>
</evidence>
<dbReference type="EMBL" id="OZ034814">
    <property type="protein sequence ID" value="CAL1358969.1"/>
    <property type="molecule type" value="Genomic_DNA"/>
</dbReference>
<proteinExistence type="predicted"/>
<accession>A0AAV2CRX0</accession>
<evidence type="ECO:0000313" key="1">
    <source>
        <dbReference type="EMBL" id="CAL1358969.1"/>
    </source>
</evidence>
<keyword evidence="2" id="KW-1185">Reference proteome</keyword>
<dbReference type="AlphaFoldDB" id="A0AAV2CRX0"/>
<dbReference type="Proteomes" id="UP001497516">
    <property type="component" value="Chromosome 10"/>
</dbReference>
<reference evidence="1 2" key="1">
    <citation type="submission" date="2024-04" db="EMBL/GenBank/DDBJ databases">
        <authorList>
            <person name="Fracassetti M."/>
        </authorList>
    </citation>
    <scope>NUCLEOTIDE SEQUENCE [LARGE SCALE GENOMIC DNA]</scope>
</reference>
<sequence length="69" mass="7269">MGHWVSLKGLALVARSDLPVPNQELDHGVFVKTGGVMVPRAKGNALGLVSQSSEYLPLRVVEGLQVCGS</sequence>
<organism evidence="1 2">
    <name type="scientific">Linum trigynum</name>
    <dbReference type="NCBI Taxonomy" id="586398"/>
    <lineage>
        <taxon>Eukaryota</taxon>
        <taxon>Viridiplantae</taxon>
        <taxon>Streptophyta</taxon>
        <taxon>Embryophyta</taxon>
        <taxon>Tracheophyta</taxon>
        <taxon>Spermatophyta</taxon>
        <taxon>Magnoliopsida</taxon>
        <taxon>eudicotyledons</taxon>
        <taxon>Gunneridae</taxon>
        <taxon>Pentapetalae</taxon>
        <taxon>rosids</taxon>
        <taxon>fabids</taxon>
        <taxon>Malpighiales</taxon>
        <taxon>Linaceae</taxon>
        <taxon>Linum</taxon>
    </lineage>
</organism>